<dbReference type="EMBL" id="LAZR01000145">
    <property type="protein sequence ID" value="KKN86662.1"/>
    <property type="molecule type" value="Genomic_DNA"/>
</dbReference>
<dbReference type="InterPro" id="IPR029058">
    <property type="entry name" value="AB_hydrolase_fold"/>
</dbReference>
<comment type="caution">
    <text evidence="3">The sequence shown here is derived from an EMBL/GenBank/DDBJ whole genome shotgun (WGS) entry which is preliminary data.</text>
</comment>
<comment type="similarity">
    <text evidence="1">Belongs to the esterase D family.</text>
</comment>
<dbReference type="SUPFAM" id="SSF48452">
    <property type="entry name" value="TPR-like"/>
    <property type="match status" value="1"/>
</dbReference>
<organism evidence="3">
    <name type="scientific">marine sediment metagenome</name>
    <dbReference type="NCBI Taxonomy" id="412755"/>
    <lineage>
        <taxon>unclassified sequences</taxon>
        <taxon>metagenomes</taxon>
        <taxon>ecological metagenomes</taxon>
    </lineage>
</organism>
<dbReference type="InterPro" id="IPR000801">
    <property type="entry name" value="Esterase-like"/>
</dbReference>
<proteinExistence type="inferred from homology"/>
<evidence type="ECO:0000256" key="1">
    <source>
        <dbReference type="ARBA" id="ARBA00005622"/>
    </source>
</evidence>
<keyword evidence="2" id="KW-0378">Hydrolase</keyword>
<dbReference type="AlphaFoldDB" id="A0A0F9UH23"/>
<evidence type="ECO:0000313" key="3">
    <source>
        <dbReference type="EMBL" id="KKN86662.1"/>
    </source>
</evidence>
<name>A0A0F9UH23_9ZZZZ</name>
<accession>A0A0F9UH23</accession>
<dbReference type="PANTHER" id="PTHR40841:SF2">
    <property type="entry name" value="SIDEROPHORE-DEGRADING ESTERASE (EUROFUNG)"/>
    <property type="match status" value="1"/>
</dbReference>
<dbReference type="InterPro" id="IPR019734">
    <property type="entry name" value="TPR_rpt"/>
</dbReference>
<dbReference type="InterPro" id="IPR052558">
    <property type="entry name" value="Siderophore_Hydrolase_D"/>
</dbReference>
<protein>
    <submittedName>
        <fullName evidence="3">Uncharacterized protein</fullName>
    </submittedName>
</protein>
<dbReference type="Pfam" id="PF00756">
    <property type="entry name" value="Esterase"/>
    <property type="match status" value="1"/>
</dbReference>
<dbReference type="PANTHER" id="PTHR40841">
    <property type="entry name" value="SIDEROPHORE TRIACETYLFUSARININE C ESTERASE"/>
    <property type="match status" value="1"/>
</dbReference>
<evidence type="ECO:0000256" key="2">
    <source>
        <dbReference type="ARBA" id="ARBA00022801"/>
    </source>
</evidence>
<reference evidence="3" key="1">
    <citation type="journal article" date="2015" name="Nature">
        <title>Complex archaea that bridge the gap between prokaryotes and eukaryotes.</title>
        <authorList>
            <person name="Spang A."/>
            <person name="Saw J.H."/>
            <person name="Jorgensen S.L."/>
            <person name="Zaremba-Niedzwiedzka K."/>
            <person name="Martijn J."/>
            <person name="Lind A.E."/>
            <person name="van Eijk R."/>
            <person name="Schleper C."/>
            <person name="Guy L."/>
            <person name="Ettema T.J."/>
        </authorList>
    </citation>
    <scope>NUCLEOTIDE SEQUENCE</scope>
</reference>
<dbReference type="GO" id="GO:0016788">
    <property type="term" value="F:hydrolase activity, acting on ester bonds"/>
    <property type="evidence" value="ECO:0007669"/>
    <property type="project" value="TreeGrafter"/>
</dbReference>
<sequence>MENQCLRLIFRIVLFTFVTLNSISCKKKTEKNIINESSLVIGQVDSIYSNVLGESREIWIYIPESAKEKSNEAAKYPVLYLLDGPSHFKSLAGMVDQLSLASGNMVVPEMIVVGIANTNRTLDLTPSQVDIDFISGDSIPYISGGGNNFLDFVEEELIPHMEKAYPASGYRTFVGHSFGGLSVINALVTRPELFSNYVAIDPSLWWDNRGFLNFADSLLTKNRFENKSLFIGVANTLEEGMDIESVQSDTVPDTYYTIQMKSIMKFVKSLESKEYNNLLFKWEYYPDDDHGSVPLITEYDALRFLFPWYRLDGVNDLYSQNSTMSTDDILKMINSHYENISNKFGYKIIPSEQFINNMGYGFMNNDMNEKSFALFNLNIQNYPRSSNVYDSMGDCFLAKQDSTQALKYFTKALQVGKNDFSQEKIDMLKSKLKAE</sequence>
<gene>
    <name evidence="3" type="ORF">LCGC14_0266250</name>
</gene>
<dbReference type="SUPFAM" id="SSF53474">
    <property type="entry name" value="alpha/beta-Hydrolases"/>
    <property type="match status" value="1"/>
</dbReference>
<dbReference type="InterPro" id="IPR011990">
    <property type="entry name" value="TPR-like_helical_dom_sf"/>
</dbReference>
<dbReference type="Gene3D" id="3.40.50.1820">
    <property type="entry name" value="alpha/beta hydrolase"/>
    <property type="match status" value="1"/>
</dbReference>
<dbReference type="PROSITE" id="PS50005">
    <property type="entry name" value="TPR"/>
    <property type="match status" value="1"/>
</dbReference>